<dbReference type="GeneTree" id="ENSGT01030000234551"/>
<reference evidence="16" key="2">
    <citation type="submission" date="2025-08" db="UniProtKB">
        <authorList>
            <consortium name="Ensembl"/>
        </authorList>
    </citation>
    <scope>IDENTIFICATION</scope>
</reference>
<organism evidence="16 17">
    <name type="scientific">Nomascus leucogenys</name>
    <name type="common">Northern white-cheeked gibbon</name>
    <name type="synonym">Hylobates leucogenys</name>
    <dbReference type="NCBI Taxonomy" id="61853"/>
    <lineage>
        <taxon>Eukaryota</taxon>
        <taxon>Metazoa</taxon>
        <taxon>Chordata</taxon>
        <taxon>Craniata</taxon>
        <taxon>Vertebrata</taxon>
        <taxon>Euteleostomi</taxon>
        <taxon>Mammalia</taxon>
        <taxon>Eutheria</taxon>
        <taxon>Euarchontoglires</taxon>
        <taxon>Primates</taxon>
        <taxon>Haplorrhini</taxon>
        <taxon>Catarrhini</taxon>
        <taxon>Hylobatidae</taxon>
        <taxon>Nomascus</taxon>
    </lineage>
</organism>
<evidence type="ECO:0000313" key="17">
    <source>
        <dbReference type="Proteomes" id="UP000001073"/>
    </source>
</evidence>
<sequence length="178" mass="18679">NPGVGTVVLGAYDLRRRERQSRQTFSISSMSENGYDPQQNLNDLMLLQVRGRRGAHACGPSTLGAPATREAEAGELLEPGRWTGAAGDVSPVFPGFVNVTVTPEDQCRPNNVCTGVLTRRGGICNGDGGTPLVCDGLAHGVASFSVGPCGRGPDFFTRVAVFRDWIDGVLNNPGPGPA</sequence>
<keyword evidence="6" id="KW-0044">Antibiotic</keyword>
<dbReference type="EMBL" id="ADFV01098445">
    <property type="status" value="NOT_ANNOTATED_CDS"/>
    <property type="molecule type" value="Genomic_DNA"/>
</dbReference>
<dbReference type="Ensembl" id="ENSNLET00000001211.2">
    <property type="protein sequence ID" value="ENSNLEP00000001144.2"/>
    <property type="gene ID" value="ENSNLEG00000000980.2"/>
</dbReference>
<dbReference type="InParanoid" id="G1QJP9"/>
<keyword evidence="8" id="KW-0865">Zymogen</keyword>
<dbReference type="GO" id="GO:0004252">
    <property type="term" value="F:serine-type endopeptidase activity"/>
    <property type="evidence" value="ECO:0007669"/>
    <property type="project" value="InterPro"/>
</dbReference>
<dbReference type="STRING" id="61853.ENSNLEP00000001144"/>
<reference evidence="16 17" key="1">
    <citation type="submission" date="2012-10" db="EMBL/GenBank/DDBJ databases">
        <authorList>
            <consortium name="Gibbon Genome Sequencing Consortium"/>
        </authorList>
    </citation>
    <scope>NUCLEOTIDE SEQUENCE [LARGE SCALE GENOMIC DNA]</scope>
</reference>
<accession>G1QJP9</accession>
<dbReference type="PANTHER" id="PTHR24271">
    <property type="entry name" value="KALLIKREIN-RELATED"/>
    <property type="match status" value="1"/>
</dbReference>
<keyword evidence="7" id="KW-0472">Membrane</keyword>
<dbReference type="GO" id="GO:0042582">
    <property type="term" value="C:azurophil granule"/>
    <property type="evidence" value="ECO:0007669"/>
    <property type="project" value="TreeGrafter"/>
</dbReference>
<evidence type="ECO:0000256" key="1">
    <source>
        <dbReference type="ARBA" id="ARBA00022500"/>
    </source>
</evidence>
<dbReference type="AlphaFoldDB" id="G1QJP9"/>
<dbReference type="eggNOG" id="KOG3627">
    <property type="taxonomic scope" value="Eukaryota"/>
</dbReference>
<evidence type="ECO:0000259" key="15">
    <source>
        <dbReference type="PROSITE" id="PS50240"/>
    </source>
</evidence>
<keyword evidence="1" id="KW-0145">Chemotaxis</keyword>
<keyword evidence="3" id="KW-0721">Serine protease homolog</keyword>
<proteinExistence type="predicted"/>
<feature type="domain" description="Peptidase S1" evidence="15">
    <location>
        <begin position="1"/>
        <end position="171"/>
    </location>
</feature>
<evidence type="ECO:0000256" key="6">
    <source>
        <dbReference type="ARBA" id="ARBA00023022"/>
    </source>
</evidence>
<dbReference type="InterPro" id="IPR001254">
    <property type="entry name" value="Trypsin_dom"/>
</dbReference>
<dbReference type="GO" id="GO:0006508">
    <property type="term" value="P:proteolysis"/>
    <property type="evidence" value="ECO:0007669"/>
    <property type="project" value="InterPro"/>
</dbReference>
<evidence type="ECO:0000256" key="14">
    <source>
        <dbReference type="ARBA" id="ARBA00080606"/>
    </source>
</evidence>
<dbReference type="FunCoup" id="G1QJP9">
    <property type="interactions" value="83"/>
</dbReference>
<reference evidence="16" key="3">
    <citation type="submission" date="2025-09" db="UniProtKB">
        <authorList>
            <consortium name="Ensembl"/>
        </authorList>
    </citation>
    <scope>IDENTIFICATION</scope>
</reference>
<comment type="subcellular location">
    <subcellularLocation>
        <location evidence="11">Cytoplasmic granule membrane</location>
        <topology evidence="11">Peripheral membrane protein</topology>
        <orientation evidence="11">Cytoplasmic side</orientation>
    </subcellularLocation>
</comment>
<keyword evidence="9" id="KW-1015">Disulfide bond</keyword>
<evidence type="ECO:0000256" key="10">
    <source>
        <dbReference type="ARBA" id="ARBA00023180"/>
    </source>
</evidence>
<dbReference type="SUPFAM" id="SSF50494">
    <property type="entry name" value="Trypsin-like serine proteases"/>
    <property type="match status" value="1"/>
</dbReference>
<name>G1QJP9_NOMLE</name>
<evidence type="ECO:0000256" key="11">
    <source>
        <dbReference type="ARBA" id="ARBA00060415"/>
    </source>
</evidence>
<dbReference type="OMA" id="TNCQMAG"/>
<evidence type="ECO:0000256" key="9">
    <source>
        <dbReference type="ARBA" id="ARBA00023157"/>
    </source>
</evidence>
<dbReference type="Gene3D" id="2.40.10.10">
    <property type="entry name" value="Trypsin-like serine proteases"/>
    <property type="match status" value="2"/>
</dbReference>
<evidence type="ECO:0000256" key="13">
    <source>
        <dbReference type="ARBA" id="ARBA00075632"/>
    </source>
</evidence>
<keyword evidence="10" id="KW-0325">Glycoprotein</keyword>
<dbReference type="PROSITE" id="PS50240">
    <property type="entry name" value="TRYPSIN_DOM"/>
    <property type="match status" value="1"/>
</dbReference>
<evidence type="ECO:0000256" key="4">
    <source>
        <dbReference type="ARBA" id="ARBA00022674"/>
    </source>
</evidence>
<dbReference type="InterPro" id="IPR009003">
    <property type="entry name" value="Peptidase_S1_PA"/>
</dbReference>
<evidence type="ECO:0000256" key="8">
    <source>
        <dbReference type="ARBA" id="ARBA00023145"/>
    </source>
</evidence>
<dbReference type="PANTHER" id="PTHR24271:SF10">
    <property type="entry name" value="AZUROCIDIN"/>
    <property type="match status" value="1"/>
</dbReference>
<keyword evidence="2" id="KW-0929">Antimicrobial</keyword>
<dbReference type="Proteomes" id="UP000001073">
    <property type="component" value="Chromosome 17"/>
</dbReference>
<dbReference type="FunFam" id="2.40.10.10:FF:000475">
    <property type="entry name" value="Azurocidin"/>
    <property type="match status" value="1"/>
</dbReference>
<dbReference type="InterPro" id="IPR043504">
    <property type="entry name" value="Peptidase_S1_PA_chymotrypsin"/>
</dbReference>
<dbReference type="EMBL" id="ADFV01098446">
    <property type="status" value="NOT_ANNOTATED_CDS"/>
    <property type="molecule type" value="Genomic_DNA"/>
</dbReference>
<evidence type="ECO:0000256" key="12">
    <source>
        <dbReference type="ARBA" id="ARBA00069859"/>
    </source>
</evidence>
<keyword evidence="4" id="KW-0358">Heparin-binding</keyword>
<protein>
    <recommendedName>
        <fullName evidence="12">Azurocidin</fullName>
    </recommendedName>
    <alternativeName>
        <fullName evidence="14">Cationic antimicrobial protein CAP37</fullName>
    </alternativeName>
    <alternativeName>
        <fullName evidence="13">Heparin-binding protein</fullName>
    </alternativeName>
</protein>
<dbReference type="GO" id="GO:0006935">
    <property type="term" value="P:chemotaxis"/>
    <property type="evidence" value="ECO:0007669"/>
    <property type="project" value="UniProtKB-KW"/>
</dbReference>
<evidence type="ECO:0000256" key="2">
    <source>
        <dbReference type="ARBA" id="ARBA00022529"/>
    </source>
</evidence>
<evidence type="ECO:0000256" key="3">
    <source>
        <dbReference type="ARBA" id="ARBA00022542"/>
    </source>
</evidence>
<keyword evidence="17" id="KW-1185">Reference proteome</keyword>
<dbReference type="GO" id="GO:0042742">
    <property type="term" value="P:defense response to bacterium"/>
    <property type="evidence" value="ECO:0007669"/>
    <property type="project" value="UniProtKB-KW"/>
</dbReference>
<dbReference type="Pfam" id="PF00089">
    <property type="entry name" value="Trypsin"/>
    <property type="match status" value="1"/>
</dbReference>
<evidence type="ECO:0000313" key="16">
    <source>
        <dbReference type="Ensembl" id="ENSNLEP00000001144.2"/>
    </source>
</evidence>
<evidence type="ECO:0000256" key="7">
    <source>
        <dbReference type="ARBA" id="ARBA00023136"/>
    </source>
</evidence>
<keyword evidence="5" id="KW-0732">Signal</keyword>
<evidence type="ECO:0000256" key="5">
    <source>
        <dbReference type="ARBA" id="ARBA00022729"/>
    </source>
</evidence>
<dbReference type="GO" id="GO:0008201">
    <property type="term" value="F:heparin binding"/>
    <property type="evidence" value="ECO:0007669"/>
    <property type="project" value="UniProtKB-KW"/>
</dbReference>
<dbReference type="HOGENOM" id="CLU_006842_1_0_1"/>
<dbReference type="SMART" id="SM00020">
    <property type="entry name" value="Tryp_SPc"/>
    <property type="match status" value="1"/>
</dbReference>